<dbReference type="CDD" id="cd02846">
    <property type="entry name" value="PAZ_argonaute_like"/>
    <property type="match status" value="1"/>
</dbReference>
<dbReference type="InterPro" id="IPR036397">
    <property type="entry name" value="RNaseH_sf"/>
</dbReference>
<evidence type="ECO:0000256" key="1">
    <source>
        <dbReference type="ARBA" id="ARBA00008201"/>
    </source>
</evidence>
<dbReference type="GO" id="GO:0031047">
    <property type="term" value="P:regulatory ncRNA-mediated gene silencing"/>
    <property type="evidence" value="ECO:0007669"/>
    <property type="project" value="UniProtKB-KW"/>
</dbReference>
<dbReference type="EMBL" id="JALJOS010000006">
    <property type="protein sequence ID" value="KAK9837684.1"/>
    <property type="molecule type" value="Genomic_DNA"/>
</dbReference>
<evidence type="ECO:0000313" key="7">
    <source>
        <dbReference type="Proteomes" id="UP001438707"/>
    </source>
</evidence>
<dbReference type="InterPro" id="IPR032472">
    <property type="entry name" value="ArgoL2"/>
</dbReference>
<dbReference type="Pfam" id="PF02170">
    <property type="entry name" value="PAZ"/>
    <property type="match status" value="1"/>
</dbReference>
<dbReference type="Gene3D" id="2.170.260.10">
    <property type="entry name" value="paz domain"/>
    <property type="match status" value="1"/>
</dbReference>
<dbReference type="InterPro" id="IPR003165">
    <property type="entry name" value="Piwi"/>
</dbReference>
<gene>
    <name evidence="6" type="ORF">WJX74_002902</name>
</gene>
<comment type="caution">
    <text evidence="6">The sequence shown here is derived from an EMBL/GenBank/DDBJ whole genome shotgun (WGS) entry which is preliminary data.</text>
</comment>
<dbReference type="InterPro" id="IPR003100">
    <property type="entry name" value="PAZ_dom"/>
</dbReference>
<feature type="domain" description="PAZ" evidence="4">
    <location>
        <begin position="348"/>
        <end position="462"/>
    </location>
</feature>
<dbReference type="InterPro" id="IPR036085">
    <property type="entry name" value="PAZ_dom_sf"/>
</dbReference>
<dbReference type="SUPFAM" id="SSF101690">
    <property type="entry name" value="PAZ domain"/>
    <property type="match status" value="1"/>
</dbReference>
<dbReference type="PROSITE" id="PS50821">
    <property type="entry name" value="PAZ"/>
    <property type="match status" value="1"/>
</dbReference>
<proteinExistence type="inferred from homology"/>
<sequence length="998" mass="109835">MADRGRGRGRGPPRGGGRGGDRGGFGGRGGDRGGGSFRGGRDGGGFGGRGGGDRGGGSFRGGRDGGGRGGGRGGGGRSNRPSNRQAQLGTASQPGERVTLDGTDSARQGVQNAVANFSAAAKVAQGKARPNRPGFGSSGRKLRVLANHFPVLSKLAESYHYDVAINRLRADGGVVAAEDSKPLPAGVCRLVMSSLAQRENWSAAGGWAFDGRKNIYTPSRWLPQHEQEFTIEVQEEDAARPRKFHVKIQYAASVAMRDLYDFVEGRAEGTEIPQEAIQALDVSLNHSISLNPQCQAVARAFFFEGGLKQNLGFGAEAWLGFSQSLRPSQGGLTLNVDIAATAFLEPVECIDYLLRNADMRDPMGQLTPMARRKASKAFQGIKIMVKPFGGMSKRGYKCMGLTNESAEQAMFMNNQENREMSVAEYFEGRYQKRLTYGHLPCLNCGSRTKPVYMPMELCKVAPGQRRLKLNEKQTAAMIKLAAQKPWDRQARIQEYVSKSSGLLQDPTLKDFNLTVAPKMIEVNARVLDPPTLQYHRQQPPKNVGFLGAWNLDKVAFFEPKEITSLGIVSFCEERFCGGGFQNPLSLEQFMWDLLDMLRKTGITVPPNAQRNGPDMPEIIWHNSSSFPGESLEAAKNAAIAHFKKEPEIIFVALPRKEKDIYEEVKRASDSLLGIPSQCFVADKAGVGTETRTRREQYTANVAMKVNSKIGGRNLRLTDKDEADKPFMKEPYMVMGADVTHPMGFSESEPSIAAVVGSMDRYLAKYAAEVHLQPHRLEIIQGLKDATKKLLQAWNANNGGKVWPRRIFFYRDGVSEGQFNAVQNLEIPQIRMACEELGLNPLPKLTFIIVQKRHHTRIFPANPKDAEKSGNVQPGTVVDRQITHPTEHDFFLVSHSGIQGTSRPTHYHVLWDENAMGPDQLQTFTYKMCYLFCRCTRSVSVAPPAYYAHLAAFRGRAMLYYSDTSESESTRSGRSGPPGATSVQNATINPKLARTMYYV</sequence>
<dbReference type="Gene3D" id="3.30.420.10">
    <property type="entry name" value="Ribonuclease H-like superfamily/Ribonuclease H"/>
    <property type="match status" value="1"/>
</dbReference>
<dbReference type="InterPro" id="IPR045246">
    <property type="entry name" value="Piwi_ago-like"/>
</dbReference>
<dbReference type="SMART" id="SM00950">
    <property type="entry name" value="Piwi"/>
    <property type="match status" value="1"/>
</dbReference>
<dbReference type="Pfam" id="PF02171">
    <property type="entry name" value="Piwi"/>
    <property type="match status" value="1"/>
</dbReference>
<dbReference type="SUPFAM" id="SSF53098">
    <property type="entry name" value="Ribonuclease H-like"/>
    <property type="match status" value="1"/>
</dbReference>
<comment type="similarity">
    <text evidence="1">Belongs to the argonaute family. Ago subfamily.</text>
</comment>
<feature type="region of interest" description="Disordered" evidence="3">
    <location>
        <begin position="1"/>
        <end position="102"/>
    </location>
</feature>
<dbReference type="InterPro" id="IPR032474">
    <property type="entry name" value="Argonaute_N"/>
</dbReference>
<evidence type="ECO:0000256" key="2">
    <source>
        <dbReference type="ARBA" id="ARBA00023158"/>
    </source>
</evidence>
<feature type="domain" description="Piwi" evidence="5">
    <location>
        <begin position="648"/>
        <end position="959"/>
    </location>
</feature>
<protein>
    <submittedName>
        <fullName evidence="6">Uncharacterized protein</fullName>
    </submittedName>
</protein>
<evidence type="ECO:0000259" key="4">
    <source>
        <dbReference type="PROSITE" id="PS50821"/>
    </source>
</evidence>
<organism evidence="6 7">
    <name type="scientific">Apatococcus lobatus</name>
    <dbReference type="NCBI Taxonomy" id="904363"/>
    <lineage>
        <taxon>Eukaryota</taxon>
        <taxon>Viridiplantae</taxon>
        <taxon>Chlorophyta</taxon>
        <taxon>core chlorophytes</taxon>
        <taxon>Trebouxiophyceae</taxon>
        <taxon>Chlorellales</taxon>
        <taxon>Chlorellaceae</taxon>
        <taxon>Apatococcus</taxon>
    </lineage>
</organism>
<feature type="compositionally biased region" description="Gly residues" evidence="3">
    <location>
        <begin position="67"/>
        <end position="77"/>
    </location>
</feature>
<dbReference type="SMART" id="SM01163">
    <property type="entry name" value="DUF1785"/>
    <property type="match status" value="1"/>
</dbReference>
<dbReference type="Pfam" id="PF08699">
    <property type="entry name" value="ArgoL1"/>
    <property type="match status" value="1"/>
</dbReference>
<feature type="compositionally biased region" description="Gly residues" evidence="3">
    <location>
        <begin position="10"/>
        <end position="60"/>
    </location>
</feature>
<dbReference type="Pfam" id="PF16486">
    <property type="entry name" value="ArgoN"/>
    <property type="match status" value="1"/>
</dbReference>
<dbReference type="AlphaFoldDB" id="A0AAW1RVD3"/>
<keyword evidence="7" id="KW-1185">Reference proteome</keyword>
<dbReference type="PANTHER" id="PTHR22891">
    <property type="entry name" value="EUKARYOTIC TRANSLATION INITIATION FACTOR 2C"/>
    <property type="match status" value="1"/>
</dbReference>
<dbReference type="CDD" id="cd04657">
    <property type="entry name" value="Piwi_ago-like"/>
    <property type="match status" value="1"/>
</dbReference>
<evidence type="ECO:0000313" key="6">
    <source>
        <dbReference type="EMBL" id="KAK9837684.1"/>
    </source>
</evidence>
<accession>A0AAW1RVD3</accession>
<dbReference type="PROSITE" id="PS50822">
    <property type="entry name" value="PIWI"/>
    <property type="match status" value="1"/>
</dbReference>
<dbReference type="GO" id="GO:0003723">
    <property type="term" value="F:RNA binding"/>
    <property type="evidence" value="ECO:0007669"/>
    <property type="project" value="InterPro"/>
</dbReference>
<dbReference type="SMART" id="SM00949">
    <property type="entry name" value="PAZ"/>
    <property type="match status" value="1"/>
</dbReference>
<evidence type="ECO:0000259" key="5">
    <source>
        <dbReference type="PROSITE" id="PS50822"/>
    </source>
</evidence>
<feature type="region of interest" description="Disordered" evidence="3">
    <location>
        <begin position="964"/>
        <end position="984"/>
    </location>
</feature>
<dbReference type="InterPro" id="IPR012337">
    <property type="entry name" value="RNaseH-like_sf"/>
</dbReference>
<evidence type="ECO:0000256" key="3">
    <source>
        <dbReference type="SAM" id="MobiDB-lite"/>
    </source>
</evidence>
<reference evidence="6 7" key="1">
    <citation type="journal article" date="2024" name="Nat. Commun.">
        <title>Phylogenomics reveals the evolutionary origins of lichenization in chlorophyte algae.</title>
        <authorList>
            <person name="Puginier C."/>
            <person name="Libourel C."/>
            <person name="Otte J."/>
            <person name="Skaloud P."/>
            <person name="Haon M."/>
            <person name="Grisel S."/>
            <person name="Petersen M."/>
            <person name="Berrin J.G."/>
            <person name="Delaux P.M."/>
            <person name="Dal Grande F."/>
            <person name="Keller J."/>
        </authorList>
    </citation>
    <scope>NUCLEOTIDE SEQUENCE [LARGE SCALE GENOMIC DNA]</scope>
    <source>
        <strain evidence="6 7">SAG 2145</strain>
    </source>
</reference>
<dbReference type="Gene3D" id="3.40.50.2300">
    <property type="match status" value="1"/>
</dbReference>
<dbReference type="Proteomes" id="UP001438707">
    <property type="component" value="Unassembled WGS sequence"/>
</dbReference>
<dbReference type="InterPro" id="IPR014811">
    <property type="entry name" value="ArgoL1"/>
</dbReference>
<name>A0AAW1RVD3_9CHLO</name>
<dbReference type="Pfam" id="PF16488">
    <property type="entry name" value="ArgoL2"/>
    <property type="match status" value="1"/>
</dbReference>
<feature type="compositionally biased region" description="Polar residues" evidence="3">
    <location>
        <begin position="79"/>
        <end position="93"/>
    </location>
</feature>
<keyword evidence="2" id="KW-0943">RNA-mediated gene silencing</keyword>